<dbReference type="SUPFAM" id="SSF75304">
    <property type="entry name" value="Amidase signature (AS) enzymes"/>
    <property type="match status" value="1"/>
</dbReference>
<evidence type="ECO:0000313" key="2">
    <source>
        <dbReference type="Proteomes" id="UP000504609"/>
    </source>
</evidence>
<gene>
    <name evidence="3" type="primary">LOC111435192</name>
</gene>
<organism evidence="2 3">
    <name type="scientific">Cucurbita moschata</name>
    <name type="common">Winter crookneck squash</name>
    <name type="synonym">Cucurbita pepo var. moschata</name>
    <dbReference type="NCBI Taxonomy" id="3662"/>
    <lineage>
        <taxon>Eukaryota</taxon>
        <taxon>Viridiplantae</taxon>
        <taxon>Streptophyta</taxon>
        <taxon>Embryophyta</taxon>
        <taxon>Tracheophyta</taxon>
        <taxon>Spermatophyta</taxon>
        <taxon>Magnoliopsida</taxon>
        <taxon>eudicotyledons</taxon>
        <taxon>Gunneridae</taxon>
        <taxon>Pentapetalae</taxon>
        <taxon>rosids</taxon>
        <taxon>fabids</taxon>
        <taxon>Cucurbitales</taxon>
        <taxon>Cucurbitaceae</taxon>
        <taxon>Cucurbiteae</taxon>
        <taxon>Cucurbita</taxon>
    </lineage>
</organism>
<dbReference type="KEGG" id="cmos:111435192"/>
<keyword evidence="2" id="KW-1185">Reference proteome</keyword>
<dbReference type="InterPro" id="IPR023631">
    <property type="entry name" value="Amidase_dom"/>
</dbReference>
<proteinExistence type="predicted"/>
<dbReference type="AlphaFoldDB" id="A0A6J1ENQ3"/>
<name>A0A6J1ENQ3_CUCMO</name>
<feature type="domain" description="Amidase" evidence="1">
    <location>
        <begin position="79"/>
        <end position="521"/>
    </location>
</feature>
<dbReference type="Gene3D" id="3.90.1300.10">
    <property type="entry name" value="Amidase signature (AS) domain"/>
    <property type="match status" value="1"/>
</dbReference>
<protein>
    <submittedName>
        <fullName evidence="3">Amidase C869.01</fullName>
    </submittedName>
</protein>
<dbReference type="Pfam" id="PF01425">
    <property type="entry name" value="Amidase"/>
    <property type="match status" value="1"/>
</dbReference>
<evidence type="ECO:0000259" key="1">
    <source>
        <dbReference type="Pfam" id="PF01425"/>
    </source>
</evidence>
<dbReference type="InterPro" id="IPR036928">
    <property type="entry name" value="AS_sf"/>
</dbReference>
<dbReference type="PANTHER" id="PTHR42678">
    <property type="entry name" value="AMIDASE"/>
    <property type="match status" value="1"/>
</dbReference>
<dbReference type="PANTHER" id="PTHR42678:SF25">
    <property type="entry name" value="AMIDASE C869.01"/>
    <property type="match status" value="1"/>
</dbReference>
<dbReference type="GeneID" id="111435192"/>
<accession>A0A6J1ENQ3</accession>
<dbReference type="RefSeq" id="XP_022928333.1">
    <property type="nucleotide sequence ID" value="XM_023072565.1"/>
</dbReference>
<dbReference type="Proteomes" id="UP000504609">
    <property type="component" value="Unplaced"/>
</dbReference>
<evidence type="ECO:0000313" key="3">
    <source>
        <dbReference type="RefSeq" id="XP_022928333.1"/>
    </source>
</evidence>
<reference evidence="3" key="1">
    <citation type="submission" date="2025-08" db="UniProtKB">
        <authorList>
            <consortium name="RefSeq"/>
        </authorList>
    </citation>
    <scope>IDENTIFICATION</scope>
    <source>
        <tissue evidence="3">Young leaves</tissue>
    </source>
</reference>
<sequence>MSTFQDPILFLYKSRQSQSPSIRSYRRRRRRHHPKMNIVFFLSVFLLFVGANSSQFPIDEATIAEIQHAFSQNKLTSRELLDHYLNKIDFLNPVLRSVLEVNPDARAQAETADRERELAGGKALGELHGIPVLLKDSIGTKDRLNTTAGSFALLGSVVPRDATVVHRLRNAGAVILGKTSLTEWYGSRSLKIPHGWCARGGQALNPYGKGGDPCGSSSGSAISVAANMAAVSLGTETDGSILCPADYNSVVGIKPTVGLTSRAGVIPISPRQDTIGPICRTVSDAVYVLDAIVGFDPMDSEATKVGSQFIPSGGYKQFLKRDGLTGKRLGIVRHPFSDLYANGSKAIQTFEHHVKLLRKSGATIVDNLQISNVAAILNPYESGELVAMIAEFKLTINDYLKNLIQSPVRSLADIIAFNNNHPELENMKEYGQDAFLLSEQTEGIGEAEKAAISMMSNLSRDGFEEMMKTYNLDAMVTLGTGAETVLAIGGYPAISVPAGYEGNGEPFGVLFSGLKGTEPKLIEIAYAYEQATMVRRPPPLLSDLSSL</sequence>